<protein>
    <recommendedName>
        <fullName evidence="2">CRAL-TRIO domain-containing protein</fullName>
    </recommendedName>
</protein>
<dbReference type="CDD" id="cd00170">
    <property type="entry name" value="SEC14"/>
    <property type="match status" value="1"/>
</dbReference>
<dbReference type="Pfam" id="PF00650">
    <property type="entry name" value="CRAL_TRIO"/>
    <property type="match status" value="1"/>
</dbReference>
<feature type="compositionally biased region" description="Low complexity" evidence="1">
    <location>
        <begin position="1"/>
        <end position="14"/>
    </location>
</feature>
<dbReference type="EMBL" id="HBGF01025768">
    <property type="protein sequence ID" value="CAD9120389.1"/>
    <property type="molecule type" value="Transcribed_RNA"/>
</dbReference>
<dbReference type="SMART" id="SM00516">
    <property type="entry name" value="SEC14"/>
    <property type="match status" value="1"/>
</dbReference>
<evidence type="ECO:0000256" key="1">
    <source>
        <dbReference type="SAM" id="MobiDB-lite"/>
    </source>
</evidence>
<proteinExistence type="predicted"/>
<dbReference type="InterPro" id="IPR036865">
    <property type="entry name" value="CRAL-TRIO_dom_sf"/>
</dbReference>
<evidence type="ECO:0000259" key="2">
    <source>
        <dbReference type="PROSITE" id="PS50191"/>
    </source>
</evidence>
<dbReference type="InterPro" id="IPR036273">
    <property type="entry name" value="CRAL/TRIO_N_dom_sf"/>
</dbReference>
<reference evidence="3" key="1">
    <citation type="submission" date="2021-01" db="EMBL/GenBank/DDBJ databases">
        <authorList>
            <person name="Corre E."/>
            <person name="Pelletier E."/>
            <person name="Niang G."/>
            <person name="Scheremetjew M."/>
            <person name="Finn R."/>
            <person name="Kale V."/>
            <person name="Holt S."/>
            <person name="Cochrane G."/>
            <person name="Meng A."/>
            <person name="Brown T."/>
            <person name="Cohen L."/>
        </authorList>
    </citation>
    <scope>NUCLEOTIDE SEQUENCE</scope>
    <source>
        <strain evidence="3">CCAP 1951/1</strain>
    </source>
</reference>
<dbReference type="GO" id="GO:0008526">
    <property type="term" value="F:phosphatidylinositol transfer activity"/>
    <property type="evidence" value="ECO:0007669"/>
    <property type="project" value="TreeGrafter"/>
</dbReference>
<dbReference type="SUPFAM" id="SSF46938">
    <property type="entry name" value="CRAL/TRIO N-terminal domain"/>
    <property type="match status" value="1"/>
</dbReference>
<dbReference type="AlphaFoldDB" id="A0A7S1M5F6"/>
<feature type="domain" description="CRAL-TRIO" evidence="2">
    <location>
        <begin position="162"/>
        <end position="316"/>
    </location>
</feature>
<dbReference type="SMART" id="SM01100">
    <property type="entry name" value="CRAL_TRIO_N"/>
    <property type="match status" value="1"/>
</dbReference>
<accession>A0A7S1M5F6</accession>
<name>A0A7S1M5F6_NEODS</name>
<dbReference type="PANTHER" id="PTHR45824:SF29">
    <property type="entry name" value="GH16843P"/>
    <property type="match status" value="1"/>
</dbReference>
<organism evidence="3">
    <name type="scientific">Neobodo designis</name>
    <name type="common">Flagellated protozoan</name>
    <name type="synonym">Bodo designis</name>
    <dbReference type="NCBI Taxonomy" id="312471"/>
    <lineage>
        <taxon>Eukaryota</taxon>
        <taxon>Discoba</taxon>
        <taxon>Euglenozoa</taxon>
        <taxon>Kinetoplastea</taxon>
        <taxon>Metakinetoplastina</taxon>
        <taxon>Neobodonida</taxon>
        <taxon>Neobodo</taxon>
    </lineage>
</organism>
<feature type="region of interest" description="Disordered" evidence="1">
    <location>
        <begin position="1"/>
        <end position="33"/>
    </location>
</feature>
<dbReference type="InterPro" id="IPR001251">
    <property type="entry name" value="CRAL-TRIO_dom"/>
</dbReference>
<gene>
    <name evidence="3" type="ORF">NDES1114_LOCUS17027</name>
</gene>
<dbReference type="Pfam" id="PF03765">
    <property type="entry name" value="CRAL_TRIO_N"/>
    <property type="match status" value="1"/>
</dbReference>
<dbReference type="InterPro" id="IPR052578">
    <property type="entry name" value="PI_Transfer_CRAL-TRIO"/>
</dbReference>
<evidence type="ECO:0000313" key="3">
    <source>
        <dbReference type="EMBL" id="CAD9120389.1"/>
    </source>
</evidence>
<dbReference type="InterPro" id="IPR011074">
    <property type="entry name" value="CRAL/TRIO_N_dom"/>
</dbReference>
<dbReference type="SUPFAM" id="SSF52087">
    <property type="entry name" value="CRAL/TRIO domain"/>
    <property type="match status" value="1"/>
</dbReference>
<sequence length="322" mass="37042">MADSDASPSASLADFSVPEGASPLTVKPENRPAGPLPARFFPLGEINDGYTVPEHLLNPAELAKIEPPKSVRTFRDRLGDDLSGAERQKYVQFRDIVTEHGWDKEAGIDEWTTLRFLIARQFDLKKATKMLEAHVKWREEYKPEERVCPGCKEDKNNHMMHFCGWDKLYRPVLYLSYAHAGERQNPDWAVAHNVMTFRQALSEMPEGVEQWVAVTDFVSYSHWRDGRSSVGKVVIDIMQAHYPERLGMQILVDPPTAFWLLWKCLTPFIDAKTKSKVQFMYTTQEPNIHTEFPKIFPPSVAEWLIRSYEKNKEDFAAKQGKK</sequence>
<dbReference type="PANTHER" id="PTHR45824">
    <property type="entry name" value="GH16843P"/>
    <property type="match status" value="1"/>
</dbReference>
<dbReference type="PROSITE" id="PS50191">
    <property type="entry name" value="CRAL_TRIO"/>
    <property type="match status" value="1"/>
</dbReference>
<dbReference type="Gene3D" id="3.40.525.10">
    <property type="entry name" value="CRAL-TRIO lipid binding domain"/>
    <property type="match status" value="1"/>
</dbReference>